<protein>
    <submittedName>
        <fullName evidence="2">Uncharacterized protein</fullName>
    </submittedName>
</protein>
<accession>A0ABY5ILG2</accession>
<gene>
    <name evidence="1" type="ORF">HB762_27615</name>
    <name evidence="2" type="ORF">HB762_28095</name>
</gene>
<keyword evidence="2" id="KW-0614">Plasmid</keyword>
<sequence length="127" mass="14857">MTKKHEPFSVAIQATEKALATAQKKLDQVKADSELYLDFQRCAELLGNLAFEIGRLEVEVEMGKPAQRKKAETDLKAKQREYNRLANFDMDKNWQKEQECEDKVRLLTGELNQLKNLKQRDHRYLFA</sequence>
<evidence type="ECO:0000313" key="1">
    <source>
        <dbReference type="EMBL" id="UTZ35035.1"/>
    </source>
</evidence>
<dbReference type="EMBL" id="CP050473">
    <property type="protein sequence ID" value="UTZ35035.1"/>
    <property type="molecule type" value="Genomic_DNA"/>
</dbReference>
<organism evidence="2 3">
    <name type="scientific">Vibrio campbellii</name>
    <dbReference type="NCBI Taxonomy" id="680"/>
    <lineage>
        <taxon>Bacteria</taxon>
        <taxon>Pseudomonadati</taxon>
        <taxon>Pseudomonadota</taxon>
        <taxon>Gammaproteobacteria</taxon>
        <taxon>Vibrionales</taxon>
        <taxon>Vibrionaceae</taxon>
        <taxon>Vibrio</taxon>
    </lineage>
</organism>
<geneLocation type="plasmid" evidence="2 3">
    <name>unnamed2</name>
</geneLocation>
<evidence type="ECO:0000313" key="3">
    <source>
        <dbReference type="Proteomes" id="UP001059912"/>
    </source>
</evidence>
<reference evidence="2" key="1">
    <citation type="submission" date="2020-03" db="EMBL/GenBank/DDBJ databases">
        <title>Five strains of Vibrio campbellii isolated from Mariana Trench.</title>
        <authorList>
            <person name="Liang J."/>
            <person name="Zhang X.-H."/>
        </authorList>
    </citation>
    <scope>NUCLEOTIDE SEQUENCE</scope>
    <source>
        <strain evidence="2">LJC013</strain>
        <plasmid evidence="2">unnamed2</plasmid>
    </source>
</reference>
<dbReference type="RefSeq" id="WP_255905363.1">
    <property type="nucleotide sequence ID" value="NZ_CP050473.1"/>
</dbReference>
<proteinExistence type="predicted"/>
<dbReference type="EMBL" id="CP050473">
    <property type="protein sequence ID" value="UTZ35126.1"/>
    <property type="molecule type" value="Genomic_DNA"/>
</dbReference>
<keyword evidence="3" id="KW-1185">Reference proteome</keyword>
<evidence type="ECO:0000313" key="2">
    <source>
        <dbReference type="EMBL" id="UTZ35126.1"/>
    </source>
</evidence>
<dbReference type="Proteomes" id="UP001059912">
    <property type="component" value="Plasmid unnamed2"/>
</dbReference>
<name>A0ABY5ILG2_9VIBR</name>